<comment type="caution">
    <text evidence="1">The sequence shown here is derived from an EMBL/GenBank/DDBJ whole genome shotgun (WGS) entry which is preliminary data.</text>
</comment>
<evidence type="ECO:0000313" key="2">
    <source>
        <dbReference type="Proteomes" id="UP001139461"/>
    </source>
</evidence>
<dbReference type="Gene3D" id="3.30.70.1280">
    <property type="entry name" value="SP0830-like domains"/>
    <property type="match status" value="1"/>
</dbReference>
<sequence>MEIYIALLRGINVGGHKKLKMSDLKLLFEGLGFKDVVTYIQSGNVIFSAAEEKGLSEKISNEITNKFGWEVPVLVKTADAIAKILADCPFEETKKTEAYYMLLASPPKKELMVAVREINYPNEEFVLTQDCVYIYFGNGYGRAKLNSNFFEKKLKVAATTRNYRTLAKLVELAG</sequence>
<gene>
    <name evidence="1" type="ORF">K8089_09885</name>
</gene>
<accession>A0A9X1QXT1</accession>
<dbReference type="RefSeq" id="WP_237603117.1">
    <property type="nucleotide sequence ID" value="NZ_JAIRBA010000017.1"/>
</dbReference>
<protein>
    <submittedName>
        <fullName evidence="1">DUF1697 domain-containing protein</fullName>
    </submittedName>
</protein>
<reference evidence="1" key="1">
    <citation type="submission" date="2021-09" db="EMBL/GenBank/DDBJ databases">
        <title>Genome of Aequorivita sp. strain F47161.</title>
        <authorList>
            <person name="Wang Y."/>
        </authorList>
    </citation>
    <scope>NUCLEOTIDE SEQUENCE</scope>
    <source>
        <strain evidence="1">F47161</strain>
    </source>
</reference>
<evidence type="ECO:0000313" key="1">
    <source>
        <dbReference type="EMBL" id="MCG2419332.1"/>
    </source>
</evidence>
<dbReference type="PANTHER" id="PTHR36439:SF1">
    <property type="entry name" value="DUF1697 DOMAIN-CONTAINING PROTEIN"/>
    <property type="match status" value="1"/>
</dbReference>
<dbReference type="Pfam" id="PF08002">
    <property type="entry name" value="DUF1697"/>
    <property type="match status" value="1"/>
</dbReference>
<name>A0A9X1QXT1_9FLAO</name>
<dbReference type="SUPFAM" id="SSF160379">
    <property type="entry name" value="SP0830-like"/>
    <property type="match status" value="1"/>
</dbReference>
<dbReference type="PANTHER" id="PTHR36439">
    <property type="entry name" value="BLL4334 PROTEIN"/>
    <property type="match status" value="1"/>
</dbReference>
<dbReference type="EMBL" id="JAIRBA010000017">
    <property type="protein sequence ID" value="MCG2419332.1"/>
    <property type="molecule type" value="Genomic_DNA"/>
</dbReference>
<organism evidence="1 2">
    <name type="scientific">Aequorivita vitellina</name>
    <dbReference type="NCBI Taxonomy" id="2874475"/>
    <lineage>
        <taxon>Bacteria</taxon>
        <taxon>Pseudomonadati</taxon>
        <taxon>Bacteroidota</taxon>
        <taxon>Flavobacteriia</taxon>
        <taxon>Flavobacteriales</taxon>
        <taxon>Flavobacteriaceae</taxon>
        <taxon>Aequorivita</taxon>
    </lineage>
</organism>
<dbReference type="Proteomes" id="UP001139461">
    <property type="component" value="Unassembled WGS sequence"/>
</dbReference>
<dbReference type="PIRSF" id="PIRSF008502">
    <property type="entry name" value="UCP008502"/>
    <property type="match status" value="1"/>
</dbReference>
<dbReference type="AlphaFoldDB" id="A0A9X1QXT1"/>
<dbReference type="InterPro" id="IPR012545">
    <property type="entry name" value="DUF1697"/>
</dbReference>
<proteinExistence type="predicted"/>
<keyword evidence="2" id="KW-1185">Reference proteome</keyword>